<dbReference type="InterPro" id="IPR001506">
    <property type="entry name" value="Peptidase_M12A"/>
</dbReference>
<evidence type="ECO:0000313" key="15">
    <source>
        <dbReference type="RefSeq" id="XP_022320901.1"/>
    </source>
</evidence>
<dbReference type="InterPro" id="IPR051560">
    <property type="entry name" value="MAM_domain-containing"/>
</dbReference>
<keyword evidence="3 8" id="KW-0378">Hydrolase</keyword>
<evidence type="ECO:0000256" key="2">
    <source>
        <dbReference type="ARBA" id="ARBA00022723"/>
    </source>
</evidence>
<evidence type="ECO:0000259" key="11">
    <source>
        <dbReference type="PROSITE" id="PS50026"/>
    </source>
</evidence>
<keyword evidence="14" id="KW-1185">Reference proteome</keyword>
<dbReference type="SUPFAM" id="SSF49854">
    <property type="entry name" value="Spermadhesin, CUB domain"/>
    <property type="match status" value="1"/>
</dbReference>
<evidence type="ECO:0000256" key="4">
    <source>
        <dbReference type="ARBA" id="ARBA00022833"/>
    </source>
</evidence>
<dbReference type="SMART" id="SM00137">
    <property type="entry name" value="MAM"/>
    <property type="match status" value="2"/>
</dbReference>
<dbReference type="InterPro" id="IPR013320">
    <property type="entry name" value="ConA-like_dom_sf"/>
</dbReference>
<name>A0A8B8D283_CRAVI</name>
<evidence type="ECO:0000256" key="1">
    <source>
        <dbReference type="ARBA" id="ARBA00022670"/>
    </source>
</evidence>
<keyword evidence="4 8" id="KW-0862">Zinc</keyword>
<dbReference type="Gene3D" id="2.60.120.200">
    <property type="match status" value="2"/>
</dbReference>
<dbReference type="GO" id="GO:0006508">
    <property type="term" value="P:proteolysis"/>
    <property type="evidence" value="ECO:0007669"/>
    <property type="project" value="UniProtKB-KW"/>
</dbReference>
<feature type="domain" description="MAM" evidence="12">
    <location>
        <begin position="560"/>
        <end position="721"/>
    </location>
</feature>
<dbReference type="InterPro" id="IPR000859">
    <property type="entry name" value="CUB_dom"/>
</dbReference>
<dbReference type="PROSITE" id="PS00022">
    <property type="entry name" value="EGF_1"/>
    <property type="match status" value="2"/>
</dbReference>
<dbReference type="OrthoDB" id="6131090at2759"/>
<feature type="chain" id="PRO_5034392589" description="Metalloendopeptidase" evidence="9">
    <location>
        <begin position="23"/>
        <end position="1019"/>
    </location>
</feature>
<evidence type="ECO:0000259" key="12">
    <source>
        <dbReference type="PROSITE" id="PS50060"/>
    </source>
</evidence>
<feature type="disulfide bond" evidence="7">
    <location>
        <begin position="520"/>
        <end position="530"/>
    </location>
</feature>
<dbReference type="PROSITE" id="PS01180">
    <property type="entry name" value="CUB"/>
    <property type="match status" value="1"/>
</dbReference>
<feature type="domain" description="EGF-like" evidence="11">
    <location>
        <begin position="516"/>
        <end position="551"/>
    </location>
</feature>
<keyword evidence="5 8" id="KW-0482">Metalloprotease</keyword>
<dbReference type="Gene3D" id="2.60.120.290">
    <property type="entry name" value="Spermadhesin, CUB domain"/>
    <property type="match status" value="1"/>
</dbReference>
<keyword evidence="7" id="KW-0245">EGF-like domain</keyword>
<dbReference type="SUPFAM" id="SSF49899">
    <property type="entry name" value="Concanavalin A-like lectins/glucanases"/>
    <property type="match status" value="2"/>
</dbReference>
<dbReference type="Pfam" id="PF01400">
    <property type="entry name" value="Astacin"/>
    <property type="match status" value="1"/>
</dbReference>
<dbReference type="PROSITE" id="PS50060">
    <property type="entry name" value="MAM_2"/>
    <property type="match status" value="2"/>
</dbReference>
<dbReference type="PROSITE" id="PS50026">
    <property type="entry name" value="EGF_3"/>
    <property type="match status" value="2"/>
</dbReference>
<dbReference type="GO" id="GO:0016020">
    <property type="term" value="C:membrane"/>
    <property type="evidence" value="ECO:0007669"/>
    <property type="project" value="InterPro"/>
</dbReference>
<dbReference type="AlphaFoldDB" id="A0A8B8D283"/>
<feature type="active site" evidence="8">
    <location>
        <position position="252"/>
    </location>
</feature>
<evidence type="ECO:0000256" key="7">
    <source>
        <dbReference type="PROSITE-ProRule" id="PRU00076"/>
    </source>
</evidence>
<gene>
    <name evidence="15" type="primary">LOC111123092</name>
</gene>
<dbReference type="PANTHER" id="PTHR23282:SF146">
    <property type="entry name" value="RT07201P-RELATED"/>
    <property type="match status" value="1"/>
</dbReference>
<evidence type="ECO:0000256" key="8">
    <source>
        <dbReference type="PROSITE-ProRule" id="PRU01211"/>
    </source>
</evidence>
<feature type="disulfide bond" evidence="7">
    <location>
        <begin position="541"/>
        <end position="550"/>
    </location>
</feature>
<dbReference type="CDD" id="cd00054">
    <property type="entry name" value="EGF_CA"/>
    <property type="match status" value="2"/>
</dbReference>
<dbReference type="InterPro" id="IPR024079">
    <property type="entry name" value="MetalloPept_cat_dom_sf"/>
</dbReference>
<dbReference type="PANTHER" id="PTHR23282">
    <property type="entry name" value="APICAL ENDOSOMAL GLYCOPROTEIN PRECURSOR"/>
    <property type="match status" value="1"/>
</dbReference>
<comment type="caution">
    <text evidence="7">Lacks conserved residue(s) required for the propagation of feature annotation.</text>
</comment>
<accession>A0A8B8D283</accession>
<dbReference type="Pfam" id="PF00431">
    <property type="entry name" value="CUB"/>
    <property type="match status" value="1"/>
</dbReference>
<dbReference type="Pfam" id="PF00008">
    <property type="entry name" value="EGF"/>
    <property type="match status" value="1"/>
</dbReference>
<dbReference type="GO" id="GO:0004222">
    <property type="term" value="F:metalloendopeptidase activity"/>
    <property type="evidence" value="ECO:0007669"/>
    <property type="project" value="UniProtKB-UniRule"/>
</dbReference>
<protein>
    <recommendedName>
        <fullName evidence="9">Metalloendopeptidase</fullName>
        <ecNumber evidence="9">3.4.24.-</ecNumber>
    </recommendedName>
</protein>
<dbReference type="InterPro" id="IPR000742">
    <property type="entry name" value="EGF"/>
</dbReference>
<comment type="cofactor">
    <cofactor evidence="8 9">
        <name>Zn(2+)</name>
        <dbReference type="ChEBI" id="CHEBI:29105"/>
    </cofactor>
    <text evidence="8 9">Binds 1 zinc ion per subunit.</text>
</comment>
<dbReference type="KEGG" id="cvn:111123092"/>
<dbReference type="RefSeq" id="XP_022320901.1">
    <property type="nucleotide sequence ID" value="XM_022465193.1"/>
</dbReference>
<feature type="domain" description="EGF-like" evidence="11">
    <location>
        <begin position="349"/>
        <end position="387"/>
    </location>
</feature>
<evidence type="ECO:0000256" key="9">
    <source>
        <dbReference type="RuleBase" id="RU361183"/>
    </source>
</evidence>
<dbReference type="InterPro" id="IPR034035">
    <property type="entry name" value="Astacin-like_dom"/>
</dbReference>
<dbReference type="GeneID" id="111123092"/>
<reference evidence="14" key="1">
    <citation type="submission" date="2024-06" db="UniProtKB">
        <authorList>
            <consortium name="RefSeq"/>
        </authorList>
    </citation>
    <scope>NUCLEOTIDE SEQUENCE [LARGE SCALE GENOMIC DNA]</scope>
</reference>
<feature type="binding site" evidence="8">
    <location>
        <position position="255"/>
    </location>
    <ligand>
        <name>Zn(2+)</name>
        <dbReference type="ChEBI" id="CHEBI:29105"/>
        <note>catalytic</note>
    </ligand>
</feature>
<dbReference type="SMART" id="SM00181">
    <property type="entry name" value="EGF"/>
    <property type="match status" value="2"/>
</dbReference>
<reference evidence="15" key="2">
    <citation type="submission" date="2025-08" db="UniProtKB">
        <authorList>
            <consortium name="RefSeq"/>
        </authorList>
    </citation>
    <scope>IDENTIFICATION</scope>
    <source>
        <tissue evidence="15">Whole sample</tissue>
    </source>
</reference>
<evidence type="ECO:0000256" key="6">
    <source>
        <dbReference type="ARBA" id="ARBA00023157"/>
    </source>
</evidence>
<dbReference type="CDD" id="cd04280">
    <property type="entry name" value="ZnMc_astacin_like"/>
    <property type="match status" value="1"/>
</dbReference>
<keyword evidence="2 8" id="KW-0479">Metal-binding</keyword>
<feature type="domain" description="MAM" evidence="12">
    <location>
        <begin position="818"/>
        <end position="991"/>
    </location>
</feature>
<dbReference type="GO" id="GO:0008270">
    <property type="term" value="F:zinc ion binding"/>
    <property type="evidence" value="ECO:0007669"/>
    <property type="project" value="UniProtKB-UniRule"/>
</dbReference>
<organism evidence="14 15">
    <name type="scientific">Crassostrea virginica</name>
    <name type="common">Eastern oyster</name>
    <dbReference type="NCBI Taxonomy" id="6565"/>
    <lineage>
        <taxon>Eukaryota</taxon>
        <taxon>Metazoa</taxon>
        <taxon>Spiralia</taxon>
        <taxon>Lophotrochozoa</taxon>
        <taxon>Mollusca</taxon>
        <taxon>Bivalvia</taxon>
        <taxon>Autobranchia</taxon>
        <taxon>Pteriomorphia</taxon>
        <taxon>Ostreida</taxon>
        <taxon>Ostreoidea</taxon>
        <taxon>Ostreidae</taxon>
        <taxon>Crassostrea</taxon>
    </lineage>
</organism>
<keyword evidence="6 7" id="KW-1015">Disulfide bond</keyword>
<evidence type="ECO:0000256" key="3">
    <source>
        <dbReference type="ARBA" id="ARBA00022801"/>
    </source>
</evidence>
<sequence>MVTSSVFILFCGVLFLIDSSSSEKVVGNGRLNLRGPLKVHSKLWHNKKIENGRIRRHVIHISKKERYKNLIGHGGSVIDKKAYDPDSVIADILAGMFVKRNGIERTPHIDFQHSKRFRGQQLDTHKLTHKQKVKFGIESEKSKDIRKRKKRNFVKDDSQLWTNGIVPYTMDANLSNDTRDVLQHSIEIMNNLTCVRFVPDDSALARSVQHQNKVRFLNGVGCWSYVGMINYGTQGISLQDPGCISIGTAIHEMDHALGMWHEQNRGDRDTYIEVYGDNIRDGGLNNINYKLMDTRDTYPYDISSVLQYSFRAFAVDRSQPTMRSKDPRLAFLAGKATGLMFYDAKEITYVYNCTQNCANPPNCQNGGYVDQYCRCRCPPGLTGTLCTSVVSSPGCGGVLSLSPDGEATITSSNYPQNYNLGEECVWLVKAQSDKHIQMTIDFMDVSDNGYDTCYHWLEVRYNLMGQDGPELCGLRKAENYFTTPDEMKNAMILKFNSIISSDRPSSAGFHLTVRSIGTSCVDHPCKFGKCFVTSTSYRCQCQPGYGGTNCDEIVDNNMYLYANFDGTGISFLQNIPTDNFDWTLNSGGTPSTSTGPSSAHSGKYYMYIETSQPRSQGDKAILSSSIVKFPTAQERCLRFAYHMYGSDSMMGSLAVYFHSSSISKTLAFTKTGNQGNQWNQVEVNVPVLQNLQVSFEGVAGSGYLSDIAIDSVELRSHNCSSPRPPTITYTIEPTEIGTTASDNPTVDVTAEVTNLPSTSPQTSLPDKAFNASTTEPVTTLITNRYASSPMGSTTASDVSINSTALPSTTTQVSPPNKVTCGFESGQACFLRNLVKETIIQTEQGPMNLQSDDFDWITGQTGQTPSPQTGPSAAYKGSQYAFIEASSPRNYGDRAILKTGVVFKETTQCLSFSYHMFGDGAGQLNVYYSSSNGTMGRIFHKAGNQENAWKLETIEIPPTKGLQIYFEGICGTTYQSDIALDEAIVSEGLCANTTNGQSGVFQLFPVLVLIILSQLIAYFT</sequence>
<dbReference type="Proteomes" id="UP000694844">
    <property type="component" value="Chromosome 1"/>
</dbReference>
<dbReference type="InterPro" id="IPR006026">
    <property type="entry name" value="Peptidase_Metallo"/>
</dbReference>
<dbReference type="Pfam" id="PF00629">
    <property type="entry name" value="MAM"/>
    <property type="match status" value="2"/>
</dbReference>
<keyword evidence="1 8" id="KW-0645">Protease</keyword>
<feature type="domain" description="Peptidase M12A" evidence="13">
    <location>
        <begin position="152"/>
        <end position="354"/>
    </location>
</feature>
<dbReference type="PRINTS" id="PR00480">
    <property type="entry name" value="ASTACIN"/>
</dbReference>
<dbReference type="SUPFAM" id="SSF55486">
    <property type="entry name" value="Metalloproteases ('zincins'), catalytic domain"/>
    <property type="match status" value="1"/>
</dbReference>
<proteinExistence type="predicted"/>
<evidence type="ECO:0000256" key="5">
    <source>
        <dbReference type="ARBA" id="ARBA00023049"/>
    </source>
</evidence>
<feature type="disulfide bond" evidence="7">
    <location>
        <begin position="353"/>
        <end position="363"/>
    </location>
</feature>
<dbReference type="SMART" id="SM00235">
    <property type="entry name" value="ZnMc"/>
    <property type="match status" value="1"/>
</dbReference>
<dbReference type="SMART" id="SM00042">
    <property type="entry name" value="CUB"/>
    <property type="match status" value="1"/>
</dbReference>
<dbReference type="SUPFAM" id="SSF57196">
    <property type="entry name" value="EGF/Laminin"/>
    <property type="match status" value="1"/>
</dbReference>
<dbReference type="Gene3D" id="2.10.25.10">
    <property type="entry name" value="Laminin"/>
    <property type="match status" value="1"/>
</dbReference>
<dbReference type="CDD" id="cd00041">
    <property type="entry name" value="CUB"/>
    <property type="match status" value="1"/>
</dbReference>
<dbReference type="PROSITE" id="PS01186">
    <property type="entry name" value="EGF_2"/>
    <property type="match status" value="1"/>
</dbReference>
<dbReference type="InterPro" id="IPR035914">
    <property type="entry name" value="Sperma_CUB_dom_sf"/>
</dbReference>
<dbReference type="PROSITE" id="PS51864">
    <property type="entry name" value="ASTACIN"/>
    <property type="match status" value="1"/>
</dbReference>
<feature type="domain" description="CUB" evidence="10">
    <location>
        <begin position="395"/>
        <end position="516"/>
    </location>
</feature>
<feature type="binding site" evidence="8">
    <location>
        <position position="251"/>
    </location>
    <ligand>
        <name>Zn(2+)</name>
        <dbReference type="ChEBI" id="CHEBI:29105"/>
        <note>catalytic</note>
    </ligand>
</feature>
<dbReference type="Gene3D" id="3.40.390.10">
    <property type="entry name" value="Collagenase (Catalytic Domain)"/>
    <property type="match status" value="1"/>
</dbReference>
<evidence type="ECO:0000313" key="14">
    <source>
        <dbReference type="Proteomes" id="UP000694844"/>
    </source>
</evidence>
<dbReference type="CDD" id="cd06263">
    <property type="entry name" value="MAM"/>
    <property type="match status" value="2"/>
</dbReference>
<feature type="disulfide bond" evidence="7">
    <location>
        <begin position="377"/>
        <end position="386"/>
    </location>
</feature>
<feature type="binding site" evidence="8">
    <location>
        <position position="261"/>
    </location>
    <ligand>
        <name>Zn(2+)</name>
        <dbReference type="ChEBI" id="CHEBI:29105"/>
        <note>catalytic</note>
    </ligand>
</feature>
<feature type="signal peptide" evidence="9">
    <location>
        <begin position="1"/>
        <end position="22"/>
    </location>
</feature>
<dbReference type="InterPro" id="IPR000998">
    <property type="entry name" value="MAM_dom"/>
</dbReference>
<keyword evidence="9" id="KW-0732">Signal</keyword>
<evidence type="ECO:0000259" key="13">
    <source>
        <dbReference type="PROSITE" id="PS51864"/>
    </source>
</evidence>
<dbReference type="EC" id="3.4.24.-" evidence="9"/>
<evidence type="ECO:0000259" key="10">
    <source>
        <dbReference type="PROSITE" id="PS01180"/>
    </source>
</evidence>